<proteinExistence type="predicted"/>
<dbReference type="PaxDb" id="8022-A0A060YG55"/>
<dbReference type="AlphaFoldDB" id="A0A060YG55"/>
<accession>A0A060YG55</accession>
<reference evidence="1" key="2">
    <citation type="submission" date="2014-03" db="EMBL/GenBank/DDBJ databases">
        <authorList>
            <person name="Genoscope - CEA"/>
        </authorList>
    </citation>
    <scope>NUCLEOTIDE SEQUENCE</scope>
</reference>
<dbReference type="EMBL" id="FR908606">
    <property type="protein sequence ID" value="CDQ88414.1"/>
    <property type="molecule type" value="Genomic_DNA"/>
</dbReference>
<organism evidence="1 2">
    <name type="scientific">Oncorhynchus mykiss</name>
    <name type="common">Rainbow trout</name>
    <name type="synonym">Salmo gairdneri</name>
    <dbReference type="NCBI Taxonomy" id="8022"/>
    <lineage>
        <taxon>Eukaryota</taxon>
        <taxon>Metazoa</taxon>
        <taxon>Chordata</taxon>
        <taxon>Craniata</taxon>
        <taxon>Vertebrata</taxon>
        <taxon>Euteleostomi</taxon>
        <taxon>Actinopterygii</taxon>
        <taxon>Neopterygii</taxon>
        <taxon>Teleostei</taxon>
        <taxon>Protacanthopterygii</taxon>
        <taxon>Salmoniformes</taxon>
        <taxon>Salmonidae</taxon>
        <taxon>Salmoninae</taxon>
        <taxon>Oncorhynchus</taxon>
    </lineage>
</organism>
<dbReference type="Proteomes" id="UP000193380">
    <property type="component" value="Unassembled WGS sequence"/>
</dbReference>
<reference evidence="1" key="1">
    <citation type="journal article" date="2014" name="Nat. Commun.">
        <title>The rainbow trout genome provides novel insights into evolution after whole-genome duplication in vertebrates.</title>
        <authorList>
            <person name="Berthelot C."/>
            <person name="Brunet F."/>
            <person name="Chalopin D."/>
            <person name="Juanchich A."/>
            <person name="Bernard M."/>
            <person name="Noel B."/>
            <person name="Bento P."/>
            <person name="Da Silva C."/>
            <person name="Labadie K."/>
            <person name="Alberti A."/>
            <person name="Aury J.M."/>
            <person name="Louis A."/>
            <person name="Dehais P."/>
            <person name="Bardou P."/>
            <person name="Montfort J."/>
            <person name="Klopp C."/>
            <person name="Cabau C."/>
            <person name="Gaspin C."/>
            <person name="Thorgaard G.H."/>
            <person name="Boussaha M."/>
            <person name="Quillet E."/>
            <person name="Guyomard R."/>
            <person name="Galiana D."/>
            <person name="Bobe J."/>
            <person name="Volff J.N."/>
            <person name="Genet C."/>
            <person name="Wincker P."/>
            <person name="Jaillon O."/>
            <person name="Roest Crollius H."/>
            <person name="Guiguen Y."/>
        </authorList>
    </citation>
    <scope>NUCLEOTIDE SEQUENCE [LARGE SCALE GENOMIC DNA]</scope>
</reference>
<protein>
    <submittedName>
        <fullName evidence="1">Uncharacterized protein</fullName>
    </submittedName>
</protein>
<evidence type="ECO:0000313" key="1">
    <source>
        <dbReference type="EMBL" id="CDQ88414.1"/>
    </source>
</evidence>
<sequence length="33" mass="3874">MISNRCCFSQGHMDEDVQAALLQIIRMRQEFVC</sequence>
<name>A0A060YG55_ONCMY</name>
<gene>
    <name evidence="1" type="ORF">GSONMT00035250001</name>
</gene>
<evidence type="ECO:0000313" key="2">
    <source>
        <dbReference type="Proteomes" id="UP000193380"/>
    </source>
</evidence>